<protein>
    <submittedName>
        <fullName evidence="2">Internal scaffolding protein</fullName>
    </submittedName>
</protein>
<accession>A0A4P8PSE4</accession>
<feature type="region of interest" description="Disordered" evidence="1">
    <location>
        <begin position="115"/>
        <end position="138"/>
    </location>
</feature>
<evidence type="ECO:0000313" key="2">
    <source>
        <dbReference type="EMBL" id="QCQ84875.1"/>
    </source>
</evidence>
<dbReference type="Proteomes" id="UP000323406">
    <property type="component" value="Segment"/>
</dbReference>
<proteinExistence type="predicted"/>
<dbReference type="EMBL" id="MK249182">
    <property type="protein sequence ID" value="QCQ84875.1"/>
    <property type="molecule type" value="Genomic_DNA"/>
</dbReference>
<evidence type="ECO:0000256" key="1">
    <source>
        <dbReference type="SAM" id="MobiDB-lite"/>
    </source>
</evidence>
<name>A0A4P8PSE4_9VIRU</name>
<dbReference type="Pfam" id="PF09675">
    <property type="entry name" value="Chlamy_scaf"/>
    <property type="match status" value="1"/>
</dbReference>
<sequence length="138" mass="15314">MYSFYRVHQRVYAPSGGDMVTKQECKDECDIHTILRQYQRTGIINHISNNKPVFEDLPDNVDFQNGMNLVLQAETAFAALPSRVRDRFGNDPGRFLAAFSDASMEGELRGLGLLKEAPPVAPSPPEQSDLKTATSANV</sequence>
<dbReference type="InterPro" id="IPR014131">
    <property type="entry name" value="Chlamydia_phage_Vp3"/>
</dbReference>
<reference evidence="2" key="1">
    <citation type="submission" date="2018-12" db="EMBL/GenBank/DDBJ databases">
        <title>Singled stranded DNA viruses identified in blackflies (Austrosimulium ungulatum) sampled in New Zealand.</title>
        <authorList>
            <person name="Kraberger S."/>
            <person name="Fontenele R.S."/>
            <person name="Schmidlin K."/>
            <person name="Walters M."/>
            <person name="Varsani A."/>
        </authorList>
    </citation>
    <scope>NUCLEOTIDE SEQUENCE [LARGE SCALE GENOMIC DNA]</scope>
    <source>
        <strain evidence="2">110</strain>
    </source>
</reference>
<organism evidence="2">
    <name type="scientific">Blackfly microvirus SF02</name>
    <dbReference type="NCBI Taxonomy" id="2576452"/>
    <lineage>
        <taxon>Viruses</taxon>
        <taxon>Monodnaviria</taxon>
        <taxon>Sangervirae</taxon>
        <taxon>Phixviricota</taxon>
        <taxon>Malgrandaviricetes</taxon>
        <taxon>Petitvirales</taxon>
        <taxon>Microviridae</taxon>
        <taxon>Microvirus</taxon>
    </lineage>
</organism>